<dbReference type="InterPro" id="IPR008964">
    <property type="entry name" value="Invasin/intimin_cell_adhesion"/>
</dbReference>
<sequence>MKKIVILFSLILIFGCSSDDSKSEEVQEQDPNAIIADNVVVILEENSELMSTESEILNGTYVIQFSESIPEIEINDVIVGDEGLGFLRKVTSISVVNNVVEMQTVQANMEDVFGNTNINFSTSLSSFNRSSSGESLQRNNYERFAQGVSRNQNSFIFDFTNVVINSDPSANLTITDGALNFNPTYFFDLDYSFFSLDRFQFGTENTEFTAEATLNLNATGSATIPVTEYTLYENSNTFVRFVGSVPVVVTVFLKLKAKSEFEVGGTLSLSKKLEHNTTFSLGATYENSNWSPIAELNAGFIDHPIDLGGSYFNLTDKISIVPEVIIAFYGINGPLIEPALSGNLGINVGVNQDWDASLNASIDLNLGASIGILGENLLALPYDSYNIYTQPIWNAPDTIEVISGNNQTGNQDEQLNQPLKVRVWDNSGLFYLKDVPVYFEVTSGNGTTSNQTVPTDPNGFAEVFWTLGDNTQPQIVQATVKKADGSNIESIATFNANLEGNQVDLSGNWTLNIFGTSGSCTNNVTPISANIQFEYDMTTNTITYINDPNNLWQQTSGTISYNENTQEINFDVVLTYSVSSTIGCSDGTTYDPQGDTDTHSFSGILTAENYFTGTFTDALYLNGCTIDNYECTYNASFVKN</sequence>
<dbReference type="RefSeq" id="WP_115818268.1">
    <property type="nucleotide sequence ID" value="NZ_QRDV01000008.1"/>
</dbReference>
<dbReference type="Gene3D" id="2.60.40.10">
    <property type="entry name" value="Immunoglobulins"/>
    <property type="match status" value="1"/>
</dbReference>
<comment type="caution">
    <text evidence="1">The sequence shown here is derived from an EMBL/GenBank/DDBJ whole genome shotgun (WGS) entry which is preliminary data.</text>
</comment>
<dbReference type="OrthoDB" id="1410632at2"/>
<dbReference type="AlphaFoldDB" id="A0A3D9GZD2"/>
<name>A0A3D9GZD2_9FLAO</name>
<proteinExistence type="predicted"/>
<dbReference type="PROSITE" id="PS51257">
    <property type="entry name" value="PROKAR_LIPOPROTEIN"/>
    <property type="match status" value="1"/>
</dbReference>
<protein>
    <recommendedName>
        <fullName evidence="3">Big-1 domain-containing protein</fullName>
    </recommendedName>
</protein>
<dbReference type="EMBL" id="QRDV01000008">
    <property type="protein sequence ID" value="RED42618.1"/>
    <property type="molecule type" value="Genomic_DNA"/>
</dbReference>
<keyword evidence="2" id="KW-1185">Reference proteome</keyword>
<reference evidence="1 2" key="1">
    <citation type="submission" date="2018-07" db="EMBL/GenBank/DDBJ databases">
        <title>Genomic Encyclopedia of Type Strains, Phase III (KMG-III): the genomes of soil and plant-associated and newly described type strains.</title>
        <authorList>
            <person name="Whitman W."/>
        </authorList>
    </citation>
    <scope>NUCLEOTIDE SEQUENCE [LARGE SCALE GENOMIC DNA]</scope>
    <source>
        <strain evidence="1 2">CECT 7946</strain>
    </source>
</reference>
<accession>A0A3D9GZD2</accession>
<organism evidence="1 2">
    <name type="scientific">Winogradskyella eximia</name>
    <dbReference type="NCBI Taxonomy" id="262006"/>
    <lineage>
        <taxon>Bacteria</taxon>
        <taxon>Pseudomonadati</taxon>
        <taxon>Bacteroidota</taxon>
        <taxon>Flavobacteriia</taxon>
        <taxon>Flavobacteriales</taxon>
        <taxon>Flavobacteriaceae</taxon>
        <taxon>Winogradskyella</taxon>
    </lineage>
</organism>
<dbReference type="SUPFAM" id="SSF49373">
    <property type="entry name" value="Invasin/intimin cell-adhesion fragments"/>
    <property type="match status" value="1"/>
</dbReference>
<evidence type="ECO:0000313" key="2">
    <source>
        <dbReference type="Proteomes" id="UP000256980"/>
    </source>
</evidence>
<dbReference type="Proteomes" id="UP000256980">
    <property type="component" value="Unassembled WGS sequence"/>
</dbReference>
<dbReference type="InterPro" id="IPR013783">
    <property type="entry name" value="Ig-like_fold"/>
</dbReference>
<gene>
    <name evidence="1" type="ORF">DFQ10_10825</name>
</gene>
<evidence type="ECO:0008006" key="3">
    <source>
        <dbReference type="Google" id="ProtNLM"/>
    </source>
</evidence>
<evidence type="ECO:0000313" key="1">
    <source>
        <dbReference type="EMBL" id="RED42618.1"/>
    </source>
</evidence>